<feature type="non-terminal residue" evidence="1">
    <location>
        <position position="351"/>
    </location>
</feature>
<dbReference type="Proteomes" id="UP000789920">
    <property type="component" value="Unassembled WGS sequence"/>
</dbReference>
<protein>
    <submittedName>
        <fullName evidence="1">1157_t:CDS:1</fullName>
    </submittedName>
</protein>
<organism evidence="1 2">
    <name type="scientific">Racocetra persica</name>
    <dbReference type="NCBI Taxonomy" id="160502"/>
    <lineage>
        <taxon>Eukaryota</taxon>
        <taxon>Fungi</taxon>
        <taxon>Fungi incertae sedis</taxon>
        <taxon>Mucoromycota</taxon>
        <taxon>Glomeromycotina</taxon>
        <taxon>Glomeromycetes</taxon>
        <taxon>Diversisporales</taxon>
        <taxon>Gigasporaceae</taxon>
        <taxon>Racocetra</taxon>
    </lineage>
</organism>
<keyword evidence="2" id="KW-1185">Reference proteome</keyword>
<name>A0ACA9Q5M9_9GLOM</name>
<evidence type="ECO:0000313" key="1">
    <source>
        <dbReference type="EMBL" id="CAG8738726.1"/>
    </source>
</evidence>
<dbReference type="EMBL" id="CAJVQC010028153">
    <property type="protein sequence ID" value="CAG8738726.1"/>
    <property type="molecule type" value="Genomic_DNA"/>
</dbReference>
<accession>A0ACA9Q5M9</accession>
<feature type="non-terminal residue" evidence="1">
    <location>
        <position position="1"/>
    </location>
</feature>
<reference evidence="1" key="1">
    <citation type="submission" date="2021-06" db="EMBL/GenBank/DDBJ databases">
        <authorList>
            <person name="Kallberg Y."/>
            <person name="Tangrot J."/>
            <person name="Rosling A."/>
        </authorList>
    </citation>
    <scope>NUCLEOTIDE SEQUENCE</scope>
    <source>
        <strain evidence="1">MA461A</strain>
    </source>
</reference>
<gene>
    <name evidence="1" type="ORF">RPERSI_LOCUS12936</name>
</gene>
<evidence type="ECO:0000313" key="2">
    <source>
        <dbReference type="Proteomes" id="UP000789920"/>
    </source>
</evidence>
<comment type="caution">
    <text evidence="1">The sequence shown here is derived from an EMBL/GenBank/DDBJ whole genome shotgun (WGS) entry which is preliminary data.</text>
</comment>
<proteinExistence type="predicted"/>
<sequence length="351" mass="40902">NSYLIDLIDDEFMFASHDSLQVQSGSLEDDSDCFDGLSVNENSSVEVQHLISKMANVNHRLFEYSIVNLSEKNLVDPMEPSTEEKLNTVRKSKWEKSIKPLVDKYASAIEIKSVFDDEIQTLSTEVIFEKPFEGKFDFRTHYDLLWVQDIYRRFVSCSNILRDVTMSEIAYRESFVNPIIPKAFDDIKDKIRFQTGEIESTLRKEHRNQTNDQKPRILLGSNYDGILRIYVNANEIEIGFLEVVGNASVVDLKKYREDREKLLKAMQLSIFYQRQHHLRRNAPEEQLGCLQSFGVLVKSQLYVLDEIVRKAYFFKSRVMDYYLKIQEISKKAQQYTPSNENPLEASPSKNT</sequence>